<dbReference type="InterPro" id="IPR000983">
    <property type="entry name" value="Bac_GSPG_pilin"/>
</dbReference>
<keyword evidence="2" id="KW-0812">Transmembrane</keyword>
<dbReference type="Proteomes" id="UP001225378">
    <property type="component" value="Chromosome"/>
</dbReference>
<keyword evidence="4" id="KW-1185">Reference proteome</keyword>
<evidence type="ECO:0000313" key="4">
    <source>
        <dbReference type="Proteomes" id="UP001225378"/>
    </source>
</evidence>
<reference evidence="3 4" key="1">
    <citation type="journal article" date="2024" name="Microbiology">
        <title>Methylomarinum rosea sp. nov., a novel halophilic methanotrophic bacterium from the hypersaline Lake Elton.</title>
        <authorList>
            <person name="Suleimanov R.Z."/>
            <person name="Oshkin I.Y."/>
            <person name="Danilova O.V."/>
            <person name="Suzina N.E."/>
            <person name="Dedysh S.N."/>
        </authorList>
    </citation>
    <scope>NUCLEOTIDE SEQUENCE [LARGE SCALE GENOMIC DNA]</scope>
    <source>
        <strain evidence="3 4">Ch1-1</strain>
    </source>
</reference>
<dbReference type="RefSeq" id="WP_305909805.1">
    <property type="nucleotide sequence ID" value="NZ_CP157743.1"/>
</dbReference>
<dbReference type="InterPro" id="IPR012902">
    <property type="entry name" value="N_methyl_site"/>
</dbReference>
<proteinExistence type="predicted"/>
<keyword evidence="2" id="KW-0472">Membrane</keyword>
<dbReference type="NCBIfam" id="TIGR02532">
    <property type="entry name" value="IV_pilin_GFxxxE"/>
    <property type="match status" value="1"/>
</dbReference>
<keyword evidence="1" id="KW-0488">Methylation</keyword>
<dbReference type="KEGG" id="mech:Q9L42_003535"/>
<evidence type="ECO:0000313" key="3">
    <source>
        <dbReference type="EMBL" id="XBS21205.1"/>
    </source>
</evidence>
<organism evidence="3 4">
    <name type="scientific">Methylomarinum roseum</name>
    <dbReference type="NCBI Taxonomy" id="3067653"/>
    <lineage>
        <taxon>Bacteria</taxon>
        <taxon>Pseudomonadati</taxon>
        <taxon>Pseudomonadota</taxon>
        <taxon>Gammaproteobacteria</taxon>
        <taxon>Methylococcales</taxon>
        <taxon>Methylococcaceae</taxon>
        <taxon>Methylomarinum</taxon>
    </lineage>
</organism>
<dbReference type="GO" id="GO:0043683">
    <property type="term" value="P:type IV pilus assembly"/>
    <property type="evidence" value="ECO:0007669"/>
    <property type="project" value="InterPro"/>
</dbReference>
<dbReference type="Gene3D" id="3.30.700.10">
    <property type="entry name" value="Glycoprotein, Type 4 Pilin"/>
    <property type="match status" value="1"/>
</dbReference>
<dbReference type="GO" id="GO:0015627">
    <property type="term" value="C:type II protein secretion system complex"/>
    <property type="evidence" value="ECO:0007669"/>
    <property type="project" value="InterPro"/>
</dbReference>
<dbReference type="SUPFAM" id="SSF54523">
    <property type="entry name" value="Pili subunits"/>
    <property type="match status" value="1"/>
</dbReference>
<accession>A0AAU7NVX9</accession>
<dbReference type="AlphaFoldDB" id="A0AAU7NVX9"/>
<dbReference type="Pfam" id="PF16732">
    <property type="entry name" value="ComP_DUS"/>
    <property type="match status" value="1"/>
</dbReference>
<dbReference type="EMBL" id="CP157743">
    <property type="protein sequence ID" value="XBS21205.1"/>
    <property type="molecule type" value="Genomic_DNA"/>
</dbReference>
<sequence>MHKNNGFTLIELMITVTILAILAAIAYPAYNDYIVKSRRSDAKSAILKMQLAEEKWRANNPSYTATLSDLNYPNSYSPDGYYELAISNNTANTYTITATPVSGGLQAGDSDCASMSMDQNGTKASSPSSACW</sequence>
<name>A0AAU7NVX9_9GAMM</name>
<protein>
    <submittedName>
        <fullName evidence="3">Type IV pilin protein</fullName>
    </submittedName>
</protein>
<keyword evidence="2" id="KW-1133">Transmembrane helix</keyword>
<dbReference type="PRINTS" id="PR00813">
    <property type="entry name" value="BCTERIALGSPG"/>
</dbReference>
<dbReference type="InterPro" id="IPR045584">
    <property type="entry name" value="Pilin-like"/>
</dbReference>
<dbReference type="InterPro" id="IPR031982">
    <property type="entry name" value="PilE-like"/>
</dbReference>
<gene>
    <name evidence="3" type="ORF">Q9L42_003535</name>
</gene>
<evidence type="ECO:0000256" key="2">
    <source>
        <dbReference type="SAM" id="Phobius"/>
    </source>
</evidence>
<evidence type="ECO:0000256" key="1">
    <source>
        <dbReference type="ARBA" id="ARBA00022481"/>
    </source>
</evidence>
<dbReference type="GO" id="GO:0015628">
    <property type="term" value="P:protein secretion by the type II secretion system"/>
    <property type="evidence" value="ECO:0007669"/>
    <property type="project" value="InterPro"/>
</dbReference>
<dbReference type="Pfam" id="PF07963">
    <property type="entry name" value="N_methyl"/>
    <property type="match status" value="1"/>
</dbReference>
<feature type="transmembrane region" description="Helical" evidence="2">
    <location>
        <begin position="6"/>
        <end position="30"/>
    </location>
</feature>